<keyword evidence="3" id="KW-1185">Reference proteome</keyword>
<dbReference type="InterPro" id="IPR016187">
    <property type="entry name" value="CTDL_fold"/>
</dbReference>
<sequence>MHSQLASLTAIPDHHTYGPQPDRMVLRGWFTQSNTITRGILKNLQSGQESVPQRDILNPPLWEFGHLTWFHEFWVQRKGQEARPSLLADADYLFNSSDIAHADRWKITLPELSTLLDYNQRVVNQTLTLLNHSLSPEDTYFIQLAIFHQDMHNEAFAYMWQTLGYARPFEPYSKKNCLTSASNSYIDFSESVFLAGSQTNTGFLFDNEKWQHPIHLNPFSISSHAVSNADYLEFVKAGVLGSEMPAHWKCEGGCWYQRTFNEWIELDMLGSLRHISYQDALRYCDWRGVRLPTEHEMTFMMSQDIQKWQSSDVWEWTSSAFLPFPGFSTDPYVDYSQPWFDGTYQVLKGWSAYTPERLRRPALRNFYQPHRSDHFCGFRTCLL</sequence>
<dbReference type="SUPFAM" id="SSF56436">
    <property type="entry name" value="C-type lectin-like"/>
    <property type="match status" value="1"/>
</dbReference>
<dbReference type="Pfam" id="PF03781">
    <property type="entry name" value="FGE-sulfatase"/>
    <property type="match status" value="2"/>
</dbReference>
<dbReference type="InterPro" id="IPR005532">
    <property type="entry name" value="SUMF_dom"/>
</dbReference>
<proteinExistence type="predicted"/>
<dbReference type="InterPro" id="IPR034660">
    <property type="entry name" value="DinB/YfiT-like"/>
</dbReference>
<dbReference type="InterPro" id="IPR042095">
    <property type="entry name" value="SUMF_sf"/>
</dbReference>
<evidence type="ECO:0000313" key="2">
    <source>
        <dbReference type="EMBL" id="QKM63173.1"/>
    </source>
</evidence>
<evidence type="ECO:0000259" key="1">
    <source>
        <dbReference type="Pfam" id="PF03781"/>
    </source>
</evidence>
<dbReference type="Gene3D" id="3.90.1580.10">
    <property type="entry name" value="paralog of FGE (formylglycine-generating enzyme)"/>
    <property type="match status" value="2"/>
</dbReference>
<dbReference type="Proteomes" id="UP000500806">
    <property type="component" value="Chromosome"/>
</dbReference>
<dbReference type="KEGG" id="pani:DCO16_08995"/>
<dbReference type="PANTHER" id="PTHR43397:SF1">
    <property type="entry name" value="ERGOTHIONEINE BIOSYNTHESIS PROTEIN 1"/>
    <property type="match status" value="1"/>
</dbReference>
<protein>
    <submittedName>
        <fullName evidence="2">Ergothioneine biosynthesis protein EgtB</fullName>
    </submittedName>
</protein>
<dbReference type="PANTHER" id="PTHR43397">
    <property type="entry name" value="ERGOTHIONEINE BIOSYNTHESIS PROTEIN 1"/>
    <property type="match status" value="1"/>
</dbReference>
<accession>A0A6M9Q3W7</accession>
<feature type="domain" description="Sulfatase-modifying factor enzyme-like" evidence="1">
    <location>
        <begin position="194"/>
        <end position="299"/>
    </location>
</feature>
<dbReference type="InterPro" id="IPR051128">
    <property type="entry name" value="EgtD_Methyltrsf_superfamily"/>
</dbReference>
<dbReference type="AlphaFoldDB" id="A0A6M9Q3W7"/>
<gene>
    <name evidence="2" type="ORF">DCO16_08995</name>
</gene>
<organism evidence="2 3">
    <name type="scientific">Polynucleobacter antarcticus</name>
    <dbReference type="NCBI Taxonomy" id="1743162"/>
    <lineage>
        <taxon>Bacteria</taxon>
        <taxon>Pseudomonadati</taxon>
        <taxon>Pseudomonadota</taxon>
        <taxon>Betaproteobacteria</taxon>
        <taxon>Burkholderiales</taxon>
        <taxon>Burkholderiaceae</taxon>
        <taxon>Polynucleobacter</taxon>
    </lineage>
</organism>
<dbReference type="SUPFAM" id="SSF109854">
    <property type="entry name" value="DinB/YfiT-like putative metalloenzymes"/>
    <property type="match status" value="1"/>
</dbReference>
<dbReference type="EMBL" id="CP028941">
    <property type="protein sequence ID" value="QKM63173.1"/>
    <property type="molecule type" value="Genomic_DNA"/>
</dbReference>
<evidence type="ECO:0000313" key="3">
    <source>
        <dbReference type="Proteomes" id="UP000500806"/>
    </source>
</evidence>
<dbReference type="RefSeq" id="WP_173943340.1">
    <property type="nucleotide sequence ID" value="NZ_CBCSCD010000001.1"/>
</dbReference>
<reference evidence="2 3" key="1">
    <citation type="submission" date="2018-04" db="EMBL/GenBank/DDBJ databases">
        <title>Polynucleobacter sp. LimPoW16 genome.</title>
        <authorList>
            <person name="Hahn M.W."/>
        </authorList>
    </citation>
    <scope>NUCLEOTIDE SEQUENCE [LARGE SCALE GENOMIC DNA]</scope>
    <source>
        <strain evidence="2 3">LimPoW16</strain>
    </source>
</reference>
<feature type="domain" description="Sulfatase-modifying factor enzyme-like" evidence="1">
    <location>
        <begin position="312"/>
        <end position="380"/>
    </location>
</feature>
<name>A0A6M9Q3W7_9BURK</name>